<evidence type="ECO:0000256" key="1">
    <source>
        <dbReference type="SAM" id="MobiDB-lite"/>
    </source>
</evidence>
<accession>A0A2S4WB64</accession>
<proteinExistence type="predicted"/>
<feature type="compositionally biased region" description="Polar residues" evidence="1">
    <location>
        <begin position="60"/>
        <end position="70"/>
    </location>
</feature>
<feature type="compositionally biased region" description="Basic and acidic residues" evidence="1">
    <location>
        <begin position="141"/>
        <end position="152"/>
    </location>
</feature>
<organism evidence="2 3">
    <name type="scientific">Puccinia striiformis</name>
    <dbReference type="NCBI Taxonomy" id="27350"/>
    <lineage>
        <taxon>Eukaryota</taxon>
        <taxon>Fungi</taxon>
        <taxon>Dikarya</taxon>
        <taxon>Basidiomycota</taxon>
        <taxon>Pucciniomycotina</taxon>
        <taxon>Pucciniomycetes</taxon>
        <taxon>Pucciniales</taxon>
        <taxon>Pucciniaceae</taxon>
        <taxon>Puccinia</taxon>
    </lineage>
</organism>
<feature type="region of interest" description="Disordered" evidence="1">
    <location>
        <begin position="1"/>
        <end position="82"/>
    </location>
</feature>
<dbReference type="Proteomes" id="UP000238274">
    <property type="component" value="Unassembled WGS sequence"/>
</dbReference>
<feature type="compositionally biased region" description="Basic and acidic residues" evidence="1">
    <location>
        <begin position="71"/>
        <end position="80"/>
    </location>
</feature>
<evidence type="ECO:0000313" key="2">
    <source>
        <dbReference type="EMBL" id="POW19002.1"/>
    </source>
</evidence>
<dbReference type="VEuPathDB" id="FungiDB:PSTT_01700"/>
<feature type="non-terminal residue" evidence="2">
    <location>
        <position position="291"/>
    </location>
</feature>
<dbReference type="AlphaFoldDB" id="A0A2S4WB64"/>
<reference evidence="3" key="3">
    <citation type="journal article" date="2018" name="Mol. Plant Microbe Interact.">
        <title>Genome sequence resources for the wheat stripe rust pathogen (Puccinia striiformis f. sp. tritici) and the barley stripe rust pathogen (Puccinia striiformis f. sp. hordei).</title>
        <authorList>
            <person name="Xia C."/>
            <person name="Wang M."/>
            <person name="Yin C."/>
            <person name="Cornejo O.E."/>
            <person name="Hulbert S.H."/>
            <person name="Chen X."/>
        </authorList>
    </citation>
    <scope>NUCLEOTIDE SEQUENCE [LARGE SCALE GENOMIC DNA]</scope>
    <source>
        <strain evidence="3">93TX-2</strain>
    </source>
</reference>
<sequence length="291" mass="31998">MNNDQQMNNNQPSREELDAATALLEQRRQAAQHYQEAQRARTNETNGTPDVDQTGDRTGQETPNGRAQQPDTHETDRQKDSSFLLRAAQLAQEKGNAKEAKALLRSLATLFPEPSVPKQTPPETPGALPSGEGETPAQVEQEPKPRQDETKKSVSLITLTFLAEGRTTSTLTLALKKPTTAATDTATQGPEVATVLNNDPDKTSTKTITEHQETTAIPTNRQGSREEKITEVNIKREDMGTKTDQEAEPAVINPHRDRDRTRQEVGSVLSRSLPVHPTTPPLFKLPTAILH</sequence>
<dbReference type="EMBL" id="PKSM01000056">
    <property type="protein sequence ID" value="POW19002.1"/>
    <property type="molecule type" value="Genomic_DNA"/>
</dbReference>
<protein>
    <submittedName>
        <fullName evidence="2">Uncharacterized protein</fullName>
    </submittedName>
</protein>
<dbReference type="VEuPathDB" id="FungiDB:PSHT_05134"/>
<keyword evidence="3" id="KW-1185">Reference proteome</keyword>
<reference evidence="2 3" key="1">
    <citation type="submission" date="2017-12" db="EMBL/GenBank/DDBJ databases">
        <title>Gene loss provides genomic basis for host adaptation in cereal stripe rust fungi.</title>
        <authorList>
            <person name="Xia C."/>
        </authorList>
    </citation>
    <scope>NUCLEOTIDE SEQUENCE [LARGE SCALE GENOMIC DNA]</scope>
    <source>
        <strain evidence="2 3">93TX-2</strain>
    </source>
</reference>
<name>A0A2S4WB64_9BASI</name>
<feature type="compositionally biased region" description="Low complexity" evidence="1">
    <location>
        <begin position="1"/>
        <end position="11"/>
    </location>
</feature>
<evidence type="ECO:0000313" key="3">
    <source>
        <dbReference type="Proteomes" id="UP000238274"/>
    </source>
</evidence>
<reference evidence="3" key="2">
    <citation type="journal article" date="2018" name="BMC Genomics">
        <title>Genomic insights into host adaptation between the wheat stripe rust pathogen (Puccinia striiformis f. sp. tritici) and the barley stripe rust pathogen (Puccinia striiformis f. sp. hordei).</title>
        <authorList>
            <person name="Xia C."/>
            <person name="Wang M."/>
            <person name="Yin C."/>
            <person name="Cornejo O.E."/>
            <person name="Hulbert S.H."/>
            <person name="Chen X."/>
        </authorList>
    </citation>
    <scope>NUCLEOTIDE SEQUENCE [LARGE SCALE GENOMIC DNA]</scope>
    <source>
        <strain evidence="3">93TX-2</strain>
    </source>
</reference>
<comment type="caution">
    <text evidence="2">The sequence shown here is derived from an EMBL/GenBank/DDBJ whole genome shotgun (WGS) entry which is preliminary data.</text>
</comment>
<gene>
    <name evidence="2" type="ORF">PSHT_05134</name>
</gene>
<feature type="region of interest" description="Disordered" evidence="1">
    <location>
        <begin position="111"/>
        <end position="153"/>
    </location>
</feature>